<comment type="caution">
    <text evidence="1">The sequence shown here is derived from an EMBL/GenBank/DDBJ whole genome shotgun (WGS) entry which is preliminary data.</text>
</comment>
<evidence type="ECO:0000313" key="2">
    <source>
        <dbReference type="Proteomes" id="UP001218188"/>
    </source>
</evidence>
<keyword evidence="2" id="KW-1185">Reference proteome</keyword>
<sequence>MQSYLLRRGGGSPRSPGHVFAQRRWRLVLAIGYVCVPTIGTAQECTRVNAQEHVVTVMLPLELHIAGFAAARGLHYLFEYEKNRPLPQFWLLLFSIDRERQAFESAAQWSLYVPAPLLSSFDHPPAPLLPIFDSTGNITGYMQNNGFQPYSAPSAGIQNSSRPPPTPAVTLAPPPPEQLYTRNAQGHFILCGPTPRANSQPIANNFSPFAALLPAQIPPSMNEQPRANSTVNLVGLQSNDSAGVAEEWNLWPDSEFEVDFTWAKFENAKQLPSTLVLSGNLTGGDRRGEDMAGHWEAGKPCYWIQIETLLPKNSSDHLNKNEIKPTQSCECTNQGPVQAASKHEATPAPKYWAMSRTLRSRGPKGPKKEKVVAGKIVASGPGWITVDVLGSDI</sequence>
<gene>
    <name evidence="1" type="ORF">C8F04DRAFT_1181910</name>
</gene>
<dbReference type="EMBL" id="JARJCM010000047">
    <property type="protein sequence ID" value="KAJ7035878.1"/>
    <property type="molecule type" value="Genomic_DNA"/>
</dbReference>
<accession>A0AAD6SY07</accession>
<reference evidence="1" key="1">
    <citation type="submission" date="2023-03" db="EMBL/GenBank/DDBJ databases">
        <title>Massive genome expansion in bonnet fungi (Mycena s.s.) driven by repeated elements and novel gene families across ecological guilds.</title>
        <authorList>
            <consortium name="Lawrence Berkeley National Laboratory"/>
            <person name="Harder C.B."/>
            <person name="Miyauchi S."/>
            <person name="Viragh M."/>
            <person name="Kuo A."/>
            <person name="Thoen E."/>
            <person name="Andreopoulos B."/>
            <person name="Lu D."/>
            <person name="Skrede I."/>
            <person name="Drula E."/>
            <person name="Henrissat B."/>
            <person name="Morin E."/>
            <person name="Kohler A."/>
            <person name="Barry K."/>
            <person name="LaButti K."/>
            <person name="Morin E."/>
            <person name="Salamov A."/>
            <person name="Lipzen A."/>
            <person name="Mereny Z."/>
            <person name="Hegedus B."/>
            <person name="Baldrian P."/>
            <person name="Stursova M."/>
            <person name="Weitz H."/>
            <person name="Taylor A."/>
            <person name="Grigoriev I.V."/>
            <person name="Nagy L.G."/>
            <person name="Martin F."/>
            <person name="Kauserud H."/>
        </authorList>
    </citation>
    <scope>NUCLEOTIDE SEQUENCE</scope>
    <source>
        <strain evidence="1">CBHHK200</strain>
    </source>
</reference>
<evidence type="ECO:0000313" key="1">
    <source>
        <dbReference type="EMBL" id="KAJ7035878.1"/>
    </source>
</evidence>
<organism evidence="1 2">
    <name type="scientific">Mycena alexandri</name>
    <dbReference type="NCBI Taxonomy" id="1745969"/>
    <lineage>
        <taxon>Eukaryota</taxon>
        <taxon>Fungi</taxon>
        <taxon>Dikarya</taxon>
        <taxon>Basidiomycota</taxon>
        <taxon>Agaricomycotina</taxon>
        <taxon>Agaricomycetes</taxon>
        <taxon>Agaricomycetidae</taxon>
        <taxon>Agaricales</taxon>
        <taxon>Marasmiineae</taxon>
        <taxon>Mycenaceae</taxon>
        <taxon>Mycena</taxon>
    </lineage>
</organism>
<dbReference type="Proteomes" id="UP001218188">
    <property type="component" value="Unassembled WGS sequence"/>
</dbReference>
<protein>
    <submittedName>
        <fullName evidence="1">Uncharacterized protein</fullName>
    </submittedName>
</protein>
<dbReference type="AlphaFoldDB" id="A0AAD6SY07"/>
<proteinExistence type="predicted"/>
<name>A0AAD6SY07_9AGAR</name>